<gene>
    <name evidence="2" type="ordered locus">M5M_17090</name>
</gene>
<evidence type="ECO:0000313" key="3">
    <source>
        <dbReference type="Proteomes" id="UP000000466"/>
    </source>
</evidence>
<dbReference type="AlphaFoldDB" id="K4KQY9"/>
<organism evidence="2 3">
    <name type="scientific">Simiduia agarivorans (strain DSM 21679 / JCM 13881 / BCRC 17597 / SA1)</name>
    <dbReference type="NCBI Taxonomy" id="1117647"/>
    <lineage>
        <taxon>Bacteria</taxon>
        <taxon>Pseudomonadati</taxon>
        <taxon>Pseudomonadota</taxon>
        <taxon>Gammaproteobacteria</taxon>
        <taxon>Cellvibrionales</taxon>
        <taxon>Cellvibrionaceae</taxon>
        <taxon>Simiduia</taxon>
    </lineage>
</organism>
<keyword evidence="3" id="KW-1185">Reference proteome</keyword>
<accession>K4KQY9</accession>
<feature type="coiled-coil region" evidence="1">
    <location>
        <begin position="1"/>
        <end position="28"/>
    </location>
</feature>
<sequence length="161" mass="18306">MDDLKKLLEDASARLKDVREKVKSGADELGDKAEDYRDALAASLHKMDHRLQEGLQHLHESSDEARLQAHLAAMEVGDWWRGASKELDQLSQKARTEMDTAALKLHLAKLEAKDFMAHDGKAYAQRFNKARKDAEAEARDVLKYLREHAEKVAANYRREGP</sequence>
<dbReference type="HOGENOM" id="CLU_1642583_0_0_6"/>
<dbReference type="eggNOG" id="ENOG5033MY7">
    <property type="taxonomic scope" value="Bacteria"/>
</dbReference>
<dbReference type="OrthoDB" id="5815146at2"/>
<reference evidence="2 3" key="1">
    <citation type="journal article" date="2013" name="Genome Announc.">
        <title>Complete genome sequence of Simiduia agarivorans SA1(T), a marine bacterium able to degrade a variety of polysaccharides.</title>
        <authorList>
            <person name="Lin S.Y."/>
            <person name="Shieh W.Y."/>
            <person name="Chen J.S."/>
            <person name="Tang S.L."/>
        </authorList>
    </citation>
    <scope>NUCLEOTIDE SEQUENCE [LARGE SCALE GENOMIC DNA]</scope>
    <source>
        <strain evidence="3">DSM 21679 / JCM 13881 / BCRC 17597 / SA1</strain>
    </source>
</reference>
<evidence type="ECO:0000313" key="2">
    <source>
        <dbReference type="EMBL" id="AFV00549.1"/>
    </source>
</evidence>
<keyword evidence="1" id="KW-0175">Coiled coil</keyword>
<dbReference type="EMBL" id="CP003746">
    <property type="protein sequence ID" value="AFV00549.1"/>
    <property type="molecule type" value="Genomic_DNA"/>
</dbReference>
<name>K4KQY9_SIMAS</name>
<evidence type="ECO:0000256" key="1">
    <source>
        <dbReference type="SAM" id="Coils"/>
    </source>
</evidence>
<protein>
    <submittedName>
        <fullName evidence="2">Uncharacterized protein</fullName>
    </submittedName>
</protein>
<dbReference type="STRING" id="1117647.M5M_17090"/>
<dbReference type="RefSeq" id="WP_015048701.1">
    <property type="nucleotide sequence ID" value="NC_018868.3"/>
</dbReference>
<dbReference type="Proteomes" id="UP000000466">
    <property type="component" value="Chromosome"/>
</dbReference>
<proteinExistence type="predicted"/>
<dbReference type="KEGG" id="saga:M5M_17090"/>